<dbReference type="SUPFAM" id="SSF49303">
    <property type="entry name" value="beta-Galactosidase/glucuronidase domain"/>
    <property type="match status" value="1"/>
</dbReference>
<dbReference type="Pfam" id="PF00703">
    <property type="entry name" value="Glyco_hydro_2"/>
    <property type="match status" value="1"/>
</dbReference>
<sequence length="1090" mass="123650">MKTKRISFFSNLRKPLSKVKLIVIALLLHCSGYAQSQPTDLSGEWQVKLDPENEWVKKANGECKTEGSITLPASLAQFGYGFKTDSSDFGILTPSYKYIGKAWYTKEIQVPASWKNKDIELFLERVLWESRVLIDGEERSTDDALGTPHVHHLGKLSPGSHQLTIVVDNEMIHNIGDKGHAYGEYTQSIWNGIVGRMEMKAVDPVHISAVRTFPDIEEDILKVEVTLNTPSQKPLALKYAISPVSEKVNVLEGEEIFRPKKGQQQFIIQIPVQGKLKKWSEFTPEVYQLEVALNSGKNSDNYSTEFGFYEVTAGKHKILINGDPVFLRGNLDCVHFPLTGYPSCKVEEWERIFRIYKDYGLNHVRFHSWCPPEAAFKAANRVGIYMQAEASIWIDWWMSVDNIERGRPEMNTKGFPKGLGHNASRDSFVVKEMNRVVDFYGNHPSFTLFCIGNELGNSDFDAMKKWVADLKAKDPRRLYSVSTARQITEVDDFNATHNIPGVGRTRGLNGPRTNWDFNENYGKLDIPVIAHEIGQWPVYPRWTEIDKYTGTLKARNLAEMKKQAEENGIAGQNEKLVQASGALNQIMYKYETESFLRTEKCAGVQLLSIQDYQGQGEALIGWLDCFWDSKGITTPEKFRQHFNTTVPLLRMEKMVWQSNETFTAQAQLAHYGNADLREKCQWQITSKSGNKLAGGTFLPGNFQQGSLSELGNISFNLNRFEKAEELQISIKVENTGFENSWNIWVYPEKLPAVNNGDDIYVCSELDSVAFQQLRNGGKVLLNANELGTEENAVSAHFYPLYWSLTFFPGQGKTNIGLLVDNYHPAFTEFPSSYHSDWQWETISQNAKGFILNDLPASYHPLAQPVDDFHRNNKVGSVFELKVGNGKLLVCGYNLDADLPVARQLRFSLLKYMNSEDFQPAEPVSETWLKKLFPLIPKAEKLDVPDDFESALFYLDAAARLSANNENLPWKKELDHVIVAKNVSYSVKADGVWKDDHVSAWHGKEMELNIQCPDGILGTLLVHFSDWNQNGRTGLLEFEGRKTKLENHTGEGQWVKFHVMREDSNDGKLRLKTKVLSGPNLMISKVVLLKE</sequence>
<name>A0A399T703_9BACT</name>
<dbReference type="OrthoDB" id="9814867at2"/>
<keyword evidence="3" id="KW-0326">Glycosidase</keyword>
<comment type="caution">
    <text evidence="7">The sequence shown here is derived from an EMBL/GenBank/DDBJ whole genome shotgun (WGS) entry which is preliminary data.</text>
</comment>
<evidence type="ECO:0000259" key="5">
    <source>
        <dbReference type="Pfam" id="PF00703"/>
    </source>
</evidence>
<feature type="domain" description="Glycoside hydrolase family 2 catalytic" evidence="6">
    <location>
        <begin position="315"/>
        <end position="494"/>
    </location>
</feature>
<organism evidence="7 8">
    <name type="scientific">Maribellus luteus</name>
    <dbReference type="NCBI Taxonomy" id="2305463"/>
    <lineage>
        <taxon>Bacteria</taxon>
        <taxon>Pseudomonadati</taxon>
        <taxon>Bacteroidota</taxon>
        <taxon>Bacteroidia</taxon>
        <taxon>Marinilabiliales</taxon>
        <taxon>Prolixibacteraceae</taxon>
        <taxon>Maribellus</taxon>
    </lineage>
</organism>
<dbReference type="RefSeq" id="WP_119436071.1">
    <property type="nucleotide sequence ID" value="NZ_QWGR01000001.1"/>
</dbReference>
<keyword evidence="2 7" id="KW-0378">Hydrolase</keyword>
<feature type="signal peptide" evidence="4">
    <location>
        <begin position="1"/>
        <end position="36"/>
    </location>
</feature>
<comment type="similarity">
    <text evidence="1">Belongs to the glycosyl hydrolase 2 family.</text>
</comment>
<dbReference type="InterPro" id="IPR013783">
    <property type="entry name" value="Ig-like_fold"/>
</dbReference>
<dbReference type="InterPro" id="IPR051913">
    <property type="entry name" value="GH2_Domain-Containing"/>
</dbReference>
<evidence type="ECO:0000313" key="7">
    <source>
        <dbReference type="EMBL" id="RIJ50602.1"/>
    </source>
</evidence>
<dbReference type="Gene3D" id="2.60.40.10">
    <property type="entry name" value="Immunoglobulins"/>
    <property type="match status" value="1"/>
</dbReference>
<dbReference type="SUPFAM" id="SSF49785">
    <property type="entry name" value="Galactose-binding domain-like"/>
    <property type="match status" value="1"/>
</dbReference>
<keyword evidence="8" id="KW-1185">Reference proteome</keyword>
<evidence type="ECO:0000256" key="3">
    <source>
        <dbReference type="ARBA" id="ARBA00023295"/>
    </source>
</evidence>
<dbReference type="Proteomes" id="UP000265926">
    <property type="component" value="Unassembled WGS sequence"/>
</dbReference>
<dbReference type="PANTHER" id="PTHR42732">
    <property type="entry name" value="BETA-GALACTOSIDASE"/>
    <property type="match status" value="1"/>
</dbReference>
<dbReference type="SUPFAM" id="SSF51445">
    <property type="entry name" value="(Trans)glycosidases"/>
    <property type="match status" value="1"/>
</dbReference>
<dbReference type="InterPro" id="IPR006102">
    <property type="entry name" value="Ig-like_GH2"/>
</dbReference>
<dbReference type="InterPro" id="IPR006103">
    <property type="entry name" value="Glyco_hydro_2_cat"/>
</dbReference>
<dbReference type="Pfam" id="PF02836">
    <property type="entry name" value="Glyco_hydro_2_C"/>
    <property type="match status" value="1"/>
</dbReference>
<protein>
    <submittedName>
        <fullName evidence="7">Glycoside hydrolase family 2</fullName>
    </submittedName>
</protein>
<dbReference type="InterPro" id="IPR017853">
    <property type="entry name" value="GH"/>
</dbReference>
<dbReference type="EMBL" id="QWGR01000001">
    <property type="protein sequence ID" value="RIJ50602.1"/>
    <property type="molecule type" value="Genomic_DNA"/>
</dbReference>
<accession>A0A399T703</accession>
<reference evidence="7 8" key="1">
    <citation type="submission" date="2018-08" db="EMBL/GenBank/DDBJ databases">
        <title>Pallidiluteibacterium maritimus gen. nov., sp. nov., isolated from coastal sediment.</title>
        <authorList>
            <person name="Zhou L.Y."/>
        </authorList>
    </citation>
    <scope>NUCLEOTIDE SEQUENCE [LARGE SCALE GENOMIC DNA]</scope>
    <source>
        <strain evidence="7 8">XSD2</strain>
    </source>
</reference>
<evidence type="ECO:0000259" key="6">
    <source>
        <dbReference type="Pfam" id="PF02836"/>
    </source>
</evidence>
<dbReference type="GO" id="GO:0005975">
    <property type="term" value="P:carbohydrate metabolic process"/>
    <property type="evidence" value="ECO:0007669"/>
    <property type="project" value="InterPro"/>
</dbReference>
<feature type="chain" id="PRO_5017339510" evidence="4">
    <location>
        <begin position="37"/>
        <end position="1090"/>
    </location>
</feature>
<evidence type="ECO:0000313" key="8">
    <source>
        <dbReference type="Proteomes" id="UP000265926"/>
    </source>
</evidence>
<evidence type="ECO:0000256" key="4">
    <source>
        <dbReference type="SAM" id="SignalP"/>
    </source>
</evidence>
<keyword evidence="4" id="KW-0732">Signal</keyword>
<feature type="domain" description="Glycoside hydrolase family 2 immunoglobulin-like beta-sandwich" evidence="5">
    <location>
        <begin position="205"/>
        <end position="308"/>
    </location>
</feature>
<dbReference type="GO" id="GO:0004553">
    <property type="term" value="F:hydrolase activity, hydrolyzing O-glycosyl compounds"/>
    <property type="evidence" value="ECO:0007669"/>
    <property type="project" value="InterPro"/>
</dbReference>
<proteinExistence type="inferred from homology"/>
<dbReference type="InterPro" id="IPR036156">
    <property type="entry name" value="Beta-gal/glucu_dom_sf"/>
</dbReference>
<evidence type="ECO:0000256" key="1">
    <source>
        <dbReference type="ARBA" id="ARBA00007401"/>
    </source>
</evidence>
<dbReference type="PANTHER" id="PTHR42732:SF1">
    <property type="entry name" value="BETA-MANNOSIDASE"/>
    <property type="match status" value="1"/>
</dbReference>
<dbReference type="Gene3D" id="3.20.20.80">
    <property type="entry name" value="Glycosidases"/>
    <property type="match status" value="1"/>
</dbReference>
<dbReference type="AlphaFoldDB" id="A0A399T703"/>
<evidence type="ECO:0000256" key="2">
    <source>
        <dbReference type="ARBA" id="ARBA00022801"/>
    </source>
</evidence>
<dbReference type="InterPro" id="IPR008979">
    <property type="entry name" value="Galactose-bd-like_sf"/>
</dbReference>
<dbReference type="Gene3D" id="2.60.120.260">
    <property type="entry name" value="Galactose-binding domain-like"/>
    <property type="match status" value="1"/>
</dbReference>
<gene>
    <name evidence="7" type="ORF">D1614_01305</name>
</gene>